<dbReference type="RefSeq" id="WP_284280663.1">
    <property type="nucleotide sequence ID" value="NZ_BSOJ01000012.1"/>
</dbReference>
<evidence type="ECO:0000256" key="2">
    <source>
        <dbReference type="SAM" id="Phobius"/>
    </source>
</evidence>
<organism evidence="3 4">
    <name type="scientific">Limnobacter litoralis</name>
    <dbReference type="NCBI Taxonomy" id="481366"/>
    <lineage>
        <taxon>Bacteria</taxon>
        <taxon>Pseudomonadati</taxon>
        <taxon>Pseudomonadota</taxon>
        <taxon>Betaproteobacteria</taxon>
        <taxon>Burkholderiales</taxon>
        <taxon>Burkholderiaceae</taxon>
        <taxon>Limnobacter</taxon>
    </lineage>
</organism>
<dbReference type="Gene3D" id="2.60.40.420">
    <property type="entry name" value="Cupredoxins - blue copper proteins"/>
    <property type="match status" value="1"/>
</dbReference>
<keyword evidence="2" id="KW-0472">Membrane</keyword>
<keyword evidence="2" id="KW-1133">Transmembrane helix</keyword>
<evidence type="ECO:0008006" key="5">
    <source>
        <dbReference type="Google" id="ProtNLM"/>
    </source>
</evidence>
<comment type="caution">
    <text evidence="3">The sequence shown here is derived from an EMBL/GenBank/DDBJ whole genome shotgun (WGS) entry which is preliminary data.</text>
</comment>
<evidence type="ECO:0000256" key="1">
    <source>
        <dbReference type="ARBA" id="ARBA00004418"/>
    </source>
</evidence>
<accession>A0ABQ5YUN6</accession>
<dbReference type="InterPro" id="IPR008972">
    <property type="entry name" value="Cupredoxin"/>
</dbReference>
<dbReference type="EMBL" id="BSOJ01000012">
    <property type="protein sequence ID" value="GLR26177.1"/>
    <property type="molecule type" value="Genomic_DNA"/>
</dbReference>
<comment type="subcellular location">
    <subcellularLocation>
        <location evidence="1">Periplasm</location>
    </subcellularLocation>
</comment>
<evidence type="ECO:0000313" key="3">
    <source>
        <dbReference type="EMBL" id="GLR26177.1"/>
    </source>
</evidence>
<evidence type="ECO:0000313" key="4">
    <source>
        <dbReference type="Proteomes" id="UP001156664"/>
    </source>
</evidence>
<dbReference type="Proteomes" id="UP001156664">
    <property type="component" value="Unassembled WGS sequence"/>
</dbReference>
<name>A0ABQ5YUN6_9BURK</name>
<dbReference type="SUPFAM" id="SSF49503">
    <property type="entry name" value="Cupredoxins"/>
    <property type="match status" value="1"/>
</dbReference>
<proteinExistence type="predicted"/>
<sequence length="131" mass="13868">MNRRSLFYLVMASATLAIAFLYTQTRLANRLPAVSAPSTGETAQALPSLVIRDGKPVGGPLTLRANKGDSLKVLVQSNTTGKIHVHGLELTFPVQAGQSSTIELPTTQTGAFEIELHPGDVPLGALEVHPN</sequence>
<keyword evidence="2" id="KW-0812">Transmembrane</keyword>
<gene>
    <name evidence="3" type="ORF">GCM10007875_12650</name>
</gene>
<reference evidence="4" key="1">
    <citation type="journal article" date="2019" name="Int. J. Syst. Evol. Microbiol.">
        <title>The Global Catalogue of Microorganisms (GCM) 10K type strain sequencing project: providing services to taxonomists for standard genome sequencing and annotation.</title>
        <authorList>
            <consortium name="The Broad Institute Genomics Platform"/>
            <consortium name="The Broad Institute Genome Sequencing Center for Infectious Disease"/>
            <person name="Wu L."/>
            <person name="Ma J."/>
        </authorList>
    </citation>
    <scope>NUCLEOTIDE SEQUENCE [LARGE SCALE GENOMIC DNA]</scope>
    <source>
        <strain evidence="4">NBRC 105857</strain>
    </source>
</reference>
<keyword evidence="4" id="KW-1185">Reference proteome</keyword>
<protein>
    <recommendedName>
        <fullName evidence="5">EfeO-type cupredoxin-like domain-containing protein</fullName>
    </recommendedName>
</protein>
<feature type="transmembrane region" description="Helical" evidence="2">
    <location>
        <begin position="6"/>
        <end position="23"/>
    </location>
</feature>